<sequence length="699" mass="77253">MASFFLLLLLVLFPGYCFVSAMADASRDAVSFSFPSFDDSLPIDTQGSSGVVPPVLLLTPGGPGNGSYYTGRATYLHPMHLWDHSTGKMADFVVRFTFSIDSKGNASFGDGLTFFFAPEGSYRIPEFSKGGFLGLARDPEENSTDSTSFVAVEIDPSLDVWDPDCEHIGIDVDDISSTKNTCVPWLRDRILVGGRVNATITYRSSDLMLGIVLTDASDPSNSSSLYYNVNLSQYLPETVTFGFSATTGPSFESHTIHSWEMNSTAIEGGKKGRKWQLLVGLCVGITVMLGLVAVAIACLGRYWSSRRNCRKVNGLPTSANNLEIRVICPPCRTASRAPGLERLESQAGPKEYTYEALEKATDGFSEEKKLGKGGFGEVYKANFGGSEEVAIKKIKRNSEEDQIQDYARELKIISGLSHRNLVKLLGWCHEKADEFLFLVYEYMPKLSLDHHLFNINEPVLQWNKRYNIAKGLASALAYLHGDKVIHRDIKCSNVMLDSEFNPKLGDFGTVKVLDEKTTRLMGTHGYLAPEYWHTGKPSEKSDIYSFGLVLLEIACGKKVRGPFVYSLVRLHTGGRLLEAVDPRLGNNYNEDQVKRVMIVGICCSLPDMDHRPNIDWAAIYLRPESDISHLIRSCLEPAIRDGLLVSSFGRALSMEEPANEQEDHGGSPLDATTSSVFEDARSSFSLSFKPRKVVKFDGV</sequence>
<dbReference type="EMBL" id="CM042886">
    <property type="protein sequence ID" value="KAI4342052.1"/>
    <property type="molecule type" value="Genomic_DNA"/>
</dbReference>
<evidence type="ECO:0000313" key="2">
    <source>
        <dbReference type="Proteomes" id="UP001057402"/>
    </source>
</evidence>
<comment type="caution">
    <text evidence="1">The sequence shown here is derived from an EMBL/GenBank/DDBJ whole genome shotgun (WGS) entry which is preliminary data.</text>
</comment>
<protein>
    <submittedName>
        <fullName evidence="1">Uncharacterized protein</fullName>
    </submittedName>
</protein>
<reference evidence="2" key="1">
    <citation type="journal article" date="2023" name="Front. Plant Sci.">
        <title>Chromosomal-level genome assembly of Melastoma candidum provides insights into trichome evolution.</title>
        <authorList>
            <person name="Zhong Y."/>
            <person name="Wu W."/>
            <person name="Sun C."/>
            <person name="Zou P."/>
            <person name="Liu Y."/>
            <person name="Dai S."/>
            <person name="Zhou R."/>
        </authorList>
    </citation>
    <scope>NUCLEOTIDE SEQUENCE [LARGE SCALE GENOMIC DNA]</scope>
</reference>
<organism evidence="1 2">
    <name type="scientific">Melastoma candidum</name>
    <dbReference type="NCBI Taxonomy" id="119954"/>
    <lineage>
        <taxon>Eukaryota</taxon>
        <taxon>Viridiplantae</taxon>
        <taxon>Streptophyta</taxon>
        <taxon>Embryophyta</taxon>
        <taxon>Tracheophyta</taxon>
        <taxon>Spermatophyta</taxon>
        <taxon>Magnoliopsida</taxon>
        <taxon>eudicotyledons</taxon>
        <taxon>Gunneridae</taxon>
        <taxon>Pentapetalae</taxon>
        <taxon>rosids</taxon>
        <taxon>malvids</taxon>
        <taxon>Myrtales</taxon>
        <taxon>Melastomataceae</taxon>
        <taxon>Melastomatoideae</taxon>
        <taxon>Melastomateae</taxon>
        <taxon>Melastoma</taxon>
    </lineage>
</organism>
<accession>A0ACB9P0H3</accession>
<name>A0ACB9P0H3_9MYRT</name>
<keyword evidence="2" id="KW-1185">Reference proteome</keyword>
<gene>
    <name evidence="1" type="ORF">MLD38_026713</name>
</gene>
<dbReference type="Proteomes" id="UP001057402">
    <property type="component" value="Chromosome 7"/>
</dbReference>
<evidence type="ECO:0000313" key="1">
    <source>
        <dbReference type="EMBL" id="KAI4342052.1"/>
    </source>
</evidence>
<proteinExistence type="predicted"/>